<reference evidence="8 9" key="1">
    <citation type="submission" date="2016-05" db="EMBL/GenBank/DDBJ databases">
        <title>Complete genome sequence of Corynebacterium crudilactis, a new Corynebacterium species isolated from raw cow's milk.</title>
        <authorList>
            <person name="Christian R."/>
            <person name="Zimmermann J."/>
            <person name="Lipski A."/>
            <person name="Kalinowski J."/>
        </authorList>
    </citation>
    <scope>NUCLEOTIDE SEQUENCE [LARGE SCALE GENOMIC DNA]</scope>
    <source>
        <strain evidence="8 9">JZ16</strain>
    </source>
</reference>
<dbReference type="STRING" id="1652495.ccrud_13115"/>
<dbReference type="PANTHER" id="PTHR14969">
    <property type="entry name" value="SPHINGOSINE-1-PHOSPHATE PHOSPHOHYDROLASE"/>
    <property type="match status" value="1"/>
</dbReference>
<evidence type="ECO:0000256" key="5">
    <source>
        <dbReference type="ARBA" id="ARBA00022989"/>
    </source>
</evidence>
<evidence type="ECO:0000313" key="9">
    <source>
        <dbReference type="Proteomes" id="UP000076929"/>
    </source>
</evidence>
<dbReference type="GO" id="GO:0005886">
    <property type="term" value="C:plasma membrane"/>
    <property type="evidence" value="ECO:0007669"/>
    <property type="project" value="UniProtKB-SubCell"/>
</dbReference>
<dbReference type="Gene3D" id="1.20.144.10">
    <property type="entry name" value="Phosphatidic acid phosphatase type 2/haloperoxidase"/>
    <property type="match status" value="1"/>
</dbReference>
<name>A0A172QWG0_9CORY</name>
<organism evidence="8 9">
    <name type="scientific">Corynebacterium crudilactis</name>
    <dbReference type="NCBI Taxonomy" id="1652495"/>
    <lineage>
        <taxon>Bacteria</taxon>
        <taxon>Bacillati</taxon>
        <taxon>Actinomycetota</taxon>
        <taxon>Actinomycetes</taxon>
        <taxon>Mycobacteriales</taxon>
        <taxon>Corynebacteriaceae</taxon>
        <taxon>Corynebacterium</taxon>
    </lineage>
</organism>
<dbReference type="EMBL" id="CP015622">
    <property type="protein sequence ID" value="ANE05045.1"/>
    <property type="molecule type" value="Genomic_DNA"/>
</dbReference>
<sequence length="168" mass="17714">MSSKEVQILVNIQGQLMDAPGILPTARSLSLVGEHAAGWMALGASGAVLDKKRRRSWSGLFIAALASHAASVIIKRIIRRARPHDDAIRIGVGTPSKLSFPSSHATSTTATMVYLAHITKSPLPLLGIPIMALSRMVLGVHYPTDVLAGALLGAATAEAVHKIERATK</sequence>
<dbReference type="OrthoDB" id="4333485at2"/>
<evidence type="ECO:0000256" key="3">
    <source>
        <dbReference type="ARBA" id="ARBA00022692"/>
    </source>
</evidence>
<protein>
    <recommendedName>
        <fullName evidence="7">Phosphatidic acid phosphatase type 2/haloperoxidase domain-containing protein</fullName>
    </recommendedName>
</protein>
<keyword evidence="5" id="KW-1133">Transmembrane helix</keyword>
<evidence type="ECO:0000256" key="1">
    <source>
        <dbReference type="ARBA" id="ARBA00004651"/>
    </source>
</evidence>
<evidence type="ECO:0000256" key="6">
    <source>
        <dbReference type="ARBA" id="ARBA00023136"/>
    </source>
</evidence>
<dbReference type="SMART" id="SM00014">
    <property type="entry name" value="acidPPc"/>
    <property type="match status" value="1"/>
</dbReference>
<gene>
    <name evidence="8" type="ORF">ccrud_13115</name>
</gene>
<evidence type="ECO:0000256" key="2">
    <source>
        <dbReference type="ARBA" id="ARBA00022475"/>
    </source>
</evidence>
<comment type="subcellular location">
    <subcellularLocation>
        <location evidence="1">Cell membrane</location>
        <topology evidence="1">Multi-pass membrane protein</topology>
    </subcellularLocation>
</comment>
<dbReference type="InterPro" id="IPR000326">
    <property type="entry name" value="PAP2/HPO"/>
</dbReference>
<feature type="domain" description="Phosphatidic acid phosphatase type 2/haloperoxidase" evidence="7">
    <location>
        <begin position="58"/>
        <end position="161"/>
    </location>
</feature>
<dbReference type="GO" id="GO:0016787">
    <property type="term" value="F:hydrolase activity"/>
    <property type="evidence" value="ECO:0007669"/>
    <property type="project" value="UniProtKB-KW"/>
</dbReference>
<dbReference type="RefSeq" id="WP_066568730.1">
    <property type="nucleotide sequence ID" value="NZ_CP015622.1"/>
</dbReference>
<dbReference type="Pfam" id="PF01569">
    <property type="entry name" value="PAP2"/>
    <property type="match status" value="1"/>
</dbReference>
<evidence type="ECO:0000313" key="8">
    <source>
        <dbReference type="EMBL" id="ANE05045.1"/>
    </source>
</evidence>
<dbReference type="SUPFAM" id="SSF48317">
    <property type="entry name" value="Acid phosphatase/Vanadium-dependent haloperoxidase"/>
    <property type="match status" value="1"/>
</dbReference>
<dbReference type="AlphaFoldDB" id="A0A172QWG0"/>
<keyword evidence="6" id="KW-0472">Membrane</keyword>
<evidence type="ECO:0000259" key="7">
    <source>
        <dbReference type="SMART" id="SM00014"/>
    </source>
</evidence>
<proteinExistence type="predicted"/>
<keyword evidence="3" id="KW-0812">Transmembrane</keyword>
<accession>A0A172QWG0</accession>
<dbReference type="KEGG" id="ccjz:ccrud_13115"/>
<keyword evidence="9" id="KW-1185">Reference proteome</keyword>
<dbReference type="CDD" id="cd01610">
    <property type="entry name" value="PAP2_like"/>
    <property type="match status" value="1"/>
</dbReference>
<evidence type="ECO:0000256" key="4">
    <source>
        <dbReference type="ARBA" id="ARBA00022801"/>
    </source>
</evidence>
<keyword evidence="4" id="KW-0378">Hydrolase</keyword>
<dbReference type="InterPro" id="IPR036938">
    <property type="entry name" value="PAP2/HPO_sf"/>
</dbReference>
<dbReference type="Proteomes" id="UP000076929">
    <property type="component" value="Chromosome"/>
</dbReference>
<dbReference type="PANTHER" id="PTHR14969:SF62">
    <property type="entry name" value="DECAPRENYLPHOSPHORYL-5-PHOSPHORIBOSE PHOSPHATASE RV3807C-RELATED"/>
    <property type="match status" value="1"/>
</dbReference>
<keyword evidence="2" id="KW-1003">Cell membrane</keyword>